<dbReference type="OrthoDB" id="9802525at2"/>
<evidence type="ECO:0000256" key="1">
    <source>
        <dbReference type="ARBA" id="ARBA00022679"/>
    </source>
</evidence>
<sequence>MQNHNSSSHLSNLHIHIWLPGLFNFKGGIQTYLRFFLAEFEKILSLMHEKSNQTVDLKIFIKNDYSANSYLFKDFSSVYFFGNKNVNIRTIIFTSNVISQALSDPPNLIIVGHNNFSPLARLLNLFLKIPYVTITYGVDVWDLKSPLLIHSLKASAKVITISNFTKQQLLQLHNISNDKIGILPCTFDFNLFAIAPKPEHLLIKHKLDHQQPVILTVCRLINDEQYKGYIQILKSLPLILKSIPNVHYLIIGKGDDTPRIEHMIQQLELQDYVTLVGFVPDEQLCDYYNLCDVFAMPSKREGFGIVYLEALACGKPVLAGNKDGATDALLQGELGVLVDPDDISEIAAELIRILNKTHPNPLLYQPLKLRERVMYTYGFTRFSDIMQELMQDILPPFLQ</sequence>
<dbReference type="STRING" id="395961.Cyan7425_4959"/>
<evidence type="ECO:0000259" key="3">
    <source>
        <dbReference type="Pfam" id="PF13439"/>
    </source>
</evidence>
<dbReference type="SUPFAM" id="SSF53756">
    <property type="entry name" value="UDP-Glycosyltransferase/glycogen phosphorylase"/>
    <property type="match status" value="1"/>
</dbReference>
<keyword evidence="1 4" id="KW-0808">Transferase</keyword>
<dbReference type="InterPro" id="IPR028098">
    <property type="entry name" value="Glyco_trans_4-like_N"/>
</dbReference>
<dbReference type="CAZy" id="GT4">
    <property type="family name" value="Glycosyltransferase Family 4"/>
</dbReference>
<dbReference type="PANTHER" id="PTHR46401:SF2">
    <property type="entry name" value="GLYCOSYLTRANSFERASE WBBK-RELATED"/>
    <property type="match status" value="1"/>
</dbReference>
<dbReference type="Gene3D" id="3.40.50.2000">
    <property type="entry name" value="Glycogen Phosphorylase B"/>
    <property type="match status" value="2"/>
</dbReference>
<dbReference type="AlphaFoldDB" id="B8HND0"/>
<proteinExistence type="predicted"/>
<reference evidence="4" key="1">
    <citation type="submission" date="2009-01" db="EMBL/GenBank/DDBJ databases">
        <title>Complete sequence of chromosome Cyanothece sp. PCC 7425.</title>
        <authorList>
            <consortium name="US DOE Joint Genome Institute"/>
            <person name="Lucas S."/>
            <person name="Copeland A."/>
            <person name="Lapidus A."/>
            <person name="Glavina del Rio T."/>
            <person name="Dalin E."/>
            <person name="Tice H."/>
            <person name="Bruce D."/>
            <person name="Goodwin L."/>
            <person name="Pitluck S."/>
            <person name="Sims D."/>
            <person name="Meineke L."/>
            <person name="Brettin T."/>
            <person name="Detter J.C."/>
            <person name="Han C."/>
            <person name="Larimer F."/>
            <person name="Land M."/>
            <person name="Hauser L."/>
            <person name="Kyrpides N."/>
            <person name="Ovchinnikova G."/>
            <person name="Liberton M."/>
            <person name="Stoeckel J."/>
            <person name="Banerjee A."/>
            <person name="Singh A."/>
            <person name="Page L."/>
            <person name="Sato H."/>
            <person name="Zhao L."/>
            <person name="Sherman L."/>
            <person name="Pakrasi H."/>
            <person name="Richardson P."/>
        </authorList>
    </citation>
    <scope>NUCLEOTIDE SEQUENCE</scope>
    <source>
        <strain evidence="4">PCC 7425</strain>
    </source>
</reference>
<dbReference type="InterPro" id="IPR001296">
    <property type="entry name" value="Glyco_trans_1"/>
</dbReference>
<dbReference type="KEGG" id="cyn:Cyan7425_4959"/>
<dbReference type="Pfam" id="PF13439">
    <property type="entry name" value="Glyco_transf_4"/>
    <property type="match status" value="1"/>
</dbReference>
<dbReference type="EMBL" id="CP001344">
    <property type="protein sequence ID" value="ACL47257.1"/>
    <property type="molecule type" value="Genomic_DNA"/>
</dbReference>
<feature type="domain" description="Glycosyl transferase family 1" evidence="2">
    <location>
        <begin position="204"/>
        <end position="357"/>
    </location>
</feature>
<evidence type="ECO:0000259" key="2">
    <source>
        <dbReference type="Pfam" id="PF00534"/>
    </source>
</evidence>
<accession>B8HND0</accession>
<dbReference type="GO" id="GO:0009103">
    <property type="term" value="P:lipopolysaccharide biosynthetic process"/>
    <property type="evidence" value="ECO:0007669"/>
    <property type="project" value="TreeGrafter"/>
</dbReference>
<protein>
    <submittedName>
        <fullName evidence="4">Glycosyl transferase group 1</fullName>
    </submittedName>
</protein>
<dbReference type="GO" id="GO:0016757">
    <property type="term" value="F:glycosyltransferase activity"/>
    <property type="evidence" value="ECO:0007669"/>
    <property type="project" value="InterPro"/>
</dbReference>
<gene>
    <name evidence="4" type="ordered locus">Cyan7425_4959</name>
</gene>
<dbReference type="eggNOG" id="COG0438">
    <property type="taxonomic scope" value="Bacteria"/>
</dbReference>
<organism evidence="4">
    <name type="scientific">Cyanothece sp. (strain PCC 7425 / ATCC 29141)</name>
    <dbReference type="NCBI Taxonomy" id="395961"/>
    <lineage>
        <taxon>Bacteria</taxon>
        <taxon>Bacillati</taxon>
        <taxon>Cyanobacteriota</taxon>
        <taxon>Cyanophyceae</taxon>
        <taxon>Gomontiellales</taxon>
        <taxon>Cyanothecaceae</taxon>
        <taxon>Cyanothece</taxon>
    </lineage>
</organism>
<evidence type="ECO:0000313" key="4">
    <source>
        <dbReference type="EMBL" id="ACL47257.1"/>
    </source>
</evidence>
<name>B8HND0_CYAP4</name>
<feature type="domain" description="Glycosyltransferase subfamily 4-like N-terminal" evidence="3">
    <location>
        <begin position="86"/>
        <end position="188"/>
    </location>
</feature>
<dbReference type="PANTHER" id="PTHR46401">
    <property type="entry name" value="GLYCOSYLTRANSFERASE WBBK-RELATED"/>
    <property type="match status" value="1"/>
</dbReference>
<dbReference type="Pfam" id="PF00534">
    <property type="entry name" value="Glycos_transf_1"/>
    <property type="match status" value="1"/>
</dbReference>
<dbReference type="HOGENOM" id="CLU_009583_2_5_3"/>